<evidence type="ECO:0000313" key="3">
    <source>
        <dbReference type="Proteomes" id="UP001321700"/>
    </source>
</evidence>
<dbReference type="SUPFAM" id="SSF48537">
    <property type="entry name" value="Phospholipase C/P1 nuclease"/>
    <property type="match status" value="1"/>
</dbReference>
<keyword evidence="1" id="KW-0732">Signal</keyword>
<evidence type="ECO:0000256" key="1">
    <source>
        <dbReference type="SAM" id="SignalP"/>
    </source>
</evidence>
<dbReference type="Gene3D" id="1.10.575.10">
    <property type="entry name" value="P1 Nuclease"/>
    <property type="match status" value="1"/>
</dbReference>
<dbReference type="RefSeq" id="WP_313875914.1">
    <property type="nucleotide sequence ID" value="NZ_JAVBIK010000001.1"/>
</dbReference>
<name>A0ABU3KSW1_9BURK</name>
<feature type="signal peptide" evidence="1">
    <location>
        <begin position="1"/>
        <end position="21"/>
    </location>
</feature>
<evidence type="ECO:0008006" key="4">
    <source>
        <dbReference type="Google" id="ProtNLM"/>
    </source>
</evidence>
<evidence type="ECO:0000313" key="2">
    <source>
        <dbReference type="EMBL" id="MDT7520307.1"/>
    </source>
</evidence>
<proteinExistence type="predicted"/>
<dbReference type="InterPro" id="IPR008947">
    <property type="entry name" value="PLipase_C/P1_nuclease_dom_sf"/>
</dbReference>
<reference evidence="2 3" key="1">
    <citation type="submission" date="2023-08" db="EMBL/GenBank/DDBJ databases">
        <title>Rhodoferax potami sp. nov. and Rhodoferax mekongensis sp. nov., isolated from the Mekong River in Thailand.</title>
        <authorList>
            <person name="Kitikhun S."/>
            <person name="Charoenyingcharoen P."/>
            <person name="Siriarchawattana P."/>
            <person name="Likhitrattanapisal S."/>
            <person name="Nilsakha T."/>
            <person name="Chanpet A."/>
            <person name="Rattanawaree P."/>
            <person name="Ingsriswang S."/>
        </authorList>
    </citation>
    <scope>NUCLEOTIDE SEQUENCE [LARGE SCALE GENOMIC DNA]</scope>
    <source>
        <strain evidence="2 3">TBRC 17660</strain>
    </source>
</reference>
<dbReference type="EMBL" id="JAVBIK010000001">
    <property type="protein sequence ID" value="MDT7520307.1"/>
    <property type="molecule type" value="Genomic_DNA"/>
</dbReference>
<keyword evidence="3" id="KW-1185">Reference proteome</keyword>
<protein>
    <recommendedName>
        <fullName evidence="4">Phospholipase</fullName>
    </recommendedName>
</protein>
<comment type="caution">
    <text evidence="2">The sequence shown here is derived from an EMBL/GenBank/DDBJ whole genome shotgun (WGS) entry which is preliminary data.</text>
</comment>
<sequence length="447" mass="48839">MKKIAYALGALLGLISTTAGAWGNHTLAAYRALEAMPEVANAAPVTVETLESFLKAEEKTIEALLASHEAWAAANLQSYPPRPSKLAFVANPNRSDEARRLAFTHALRIAPNSRFALFIQPDPKLNASPAPRLASETVTTLPMLGNASQKFQPIKVGDTVAPLVVAASAADEPDYGLDINLFEDSPSEWGKMYGFGTLPFGNPLLVYGSQAPFHMGFMHENQVLYTAAPFIKRTFPQLRVYQYSTLASLAFRTGHPYWGWRFTGLALHYIQDLTQPYHASLSPGDSTLKLLAVNAMAMAGLSGMKNDMVTLLSNRHLALEKYQSEVLLNSALAKQDTPIDQALRQTDKDASYPEWHDLYLRNVVAAQAASYGNRIAQTLVDSIPPGFVSDPNYDFGANEERVTLVKELVNVPTEAKLRLDALVAELLANFGAHSRNAVRGILKASNR</sequence>
<dbReference type="Proteomes" id="UP001321700">
    <property type="component" value="Unassembled WGS sequence"/>
</dbReference>
<gene>
    <name evidence="2" type="ORF">RAE19_16600</name>
</gene>
<feature type="chain" id="PRO_5047258662" description="Phospholipase" evidence="1">
    <location>
        <begin position="22"/>
        <end position="447"/>
    </location>
</feature>
<organism evidence="2 3">
    <name type="scientific">Rhodoferax potami</name>
    <dbReference type="NCBI Taxonomy" id="3068338"/>
    <lineage>
        <taxon>Bacteria</taxon>
        <taxon>Pseudomonadati</taxon>
        <taxon>Pseudomonadota</taxon>
        <taxon>Betaproteobacteria</taxon>
        <taxon>Burkholderiales</taxon>
        <taxon>Comamonadaceae</taxon>
        <taxon>Rhodoferax</taxon>
    </lineage>
</organism>
<accession>A0ABU3KSW1</accession>